<dbReference type="Gene3D" id="2.40.300.10">
    <property type="entry name" value="Head decoration protein D"/>
    <property type="match status" value="1"/>
</dbReference>
<dbReference type="Pfam" id="PF02924">
    <property type="entry name" value="HDPD"/>
    <property type="match status" value="1"/>
</dbReference>
<reference evidence="1 2" key="1">
    <citation type="submission" date="2023-08" db="EMBL/GenBank/DDBJ databases">
        <title>Complete Genome and Methylome dissection of Serratia fonticola NEB369.</title>
        <authorList>
            <person name="Fomenkov A."/>
            <person name="Roberts R.D."/>
        </authorList>
    </citation>
    <scope>NUCLEOTIDE SEQUENCE [LARGE SCALE GENOMIC DNA]</scope>
    <source>
        <strain evidence="1 2">NEB369</strain>
    </source>
</reference>
<accession>A0ABY9PIX2</accession>
<name>A0ABY9PIX2_SERFO</name>
<protein>
    <submittedName>
        <fullName evidence="1">Head decoration protein</fullName>
    </submittedName>
</protein>
<keyword evidence="2" id="KW-1185">Reference proteome</keyword>
<proteinExistence type="predicted"/>
<evidence type="ECO:0000313" key="1">
    <source>
        <dbReference type="EMBL" id="WMT13357.1"/>
    </source>
</evidence>
<dbReference type="EMBL" id="CP133586">
    <property type="protein sequence ID" value="WMT13357.1"/>
    <property type="molecule type" value="Genomic_DNA"/>
</dbReference>
<gene>
    <name evidence="1" type="ORF">RFB13_19265</name>
</gene>
<organism evidence="1 2">
    <name type="scientific">Serratia fonticola</name>
    <dbReference type="NCBI Taxonomy" id="47917"/>
    <lineage>
        <taxon>Bacteria</taxon>
        <taxon>Pseudomonadati</taxon>
        <taxon>Pseudomonadota</taxon>
        <taxon>Gammaproteobacteria</taxon>
        <taxon>Enterobacterales</taxon>
        <taxon>Yersiniaceae</taxon>
        <taxon>Serratia</taxon>
    </lineage>
</organism>
<dbReference type="InterPro" id="IPR004195">
    <property type="entry name" value="Head_decoration_D"/>
</dbReference>
<evidence type="ECO:0000313" key="2">
    <source>
        <dbReference type="Proteomes" id="UP001235341"/>
    </source>
</evidence>
<dbReference type="Proteomes" id="UP001235341">
    <property type="component" value="Chromosome"/>
</dbReference>
<sequence length="133" mass="14116">MDQFGNNPFVPGMRSSLFVPDQLVSGPLQLVTDTVTLAVAGILKRGTVLGKVKASGNYVACVKTATDGSEAPVAILVDDVDTTAAAQTGGVYLMGEFNQNRLIFDASWTLDELRNAFRPIAIFLRDSVQAPVA</sequence>
<dbReference type="RefSeq" id="WP_309205127.1">
    <property type="nucleotide sequence ID" value="NZ_CP133586.1"/>
</dbReference>